<evidence type="ECO:0000256" key="1">
    <source>
        <dbReference type="ARBA" id="ARBA00022729"/>
    </source>
</evidence>
<dbReference type="GO" id="GO:0007623">
    <property type="term" value="P:circadian rhythm"/>
    <property type="evidence" value="ECO:0007669"/>
    <property type="project" value="UniProtKB-ARBA"/>
</dbReference>
<keyword evidence="5" id="KW-1185">Reference proteome</keyword>
<dbReference type="PANTHER" id="PTHR11008">
    <property type="entry name" value="PROTEIN TAKEOUT-LIKE PROTEIN"/>
    <property type="match status" value="1"/>
</dbReference>
<sequence length="197" mass="22283">MGIPELQIPPCEPLRVPQIEISQSVGPVSTRSTYTDIEVQGATSFILKSVKINIDNDRVRLKLYLPRLEMNAHYNMKGNILMMPINGNGLARSNFTDINVVAIVQGERYQSQKTDETHYRVTDFYVDLDVGQANIHLDNLFDGDDTLSDAMNLFLNDNWKVVAAEIKPAFENSISEIFKTFSNKIYSKFPLDTLLPP</sequence>
<evidence type="ECO:0000313" key="5">
    <source>
        <dbReference type="Proteomes" id="UP000078542"/>
    </source>
</evidence>
<evidence type="ECO:0000313" key="4">
    <source>
        <dbReference type="EMBL" id="KYM94236.1"/>
    </source>
</evidence>
<evidence type="ECO:0000256" key="3">
    <source>
        <dbReference type="ARBA" id="ARBA00060902"/>
    </source>
</evidence>
<reference evidence="4 5" key="1">
    <citation type="submission" date="2016-03" db="EMBL/GenBank/DDBJ databases">
        <title>Cyphomyrmex costatus WGS genome.</title>
        <authorList>
            <person name="Nygaard S."/>
            <person name="Hu H."/>
            <person name="Boomsma J."/>
            <person name="Zhang G."/>
        </authorList>
    </citation>
    <scope>NUCLEOTIDE SEQUENCE [LARGE SCALE GENOMIC DNA]</scope>
    <source>
        <strain evidence="4">MS0001</strain>
        <tissue evidence="4">Whole body</tissue>
    </source>
</reference>
<dbReference type="STRING" id="456900.A0A151I7Y6"/>
<comment type="similarity">
    <text evidence="3">Belongs to the TO family.</text>
</comment>
<organism evidence="4 5">
    <name type="scientific">Cyphomyrmex costatus</name>
    <dbReference type="NCBI Taxonomy" id="456900"/>
    <lineage>
        <taxon>Eukaryota</taxon>
        <taxon>Metazoa</taxon>
        <taxon>Ecdysozoa</taxon>
        <taxon>Arthropoda</taxon>
        <taxon>Hexapoda</taxon>
        <taxon>Insecta</taxon>
        <taxon>Pterygota</taxon>
        <taxon>Neoptera</taxon>
        <taxon>Endopterygota</taxon>
        <taxon>Hymenoptera</taxon>
        <taxon>Apocrita</taxon>
        <taxon>Aculeata</taxon>
        <taxon>Formicoidea</taxon>
        <taxon>Formicidae</taxon>
        <taxon>Myrmicinae</taxon>
        <taxon>Cyphomyrmex</taxon>
    </lineage>
</organism>
<dbReference type="Proteomes" id="UP000078542">
    <property type="component" value="Unassembled WGS sequence"/>
</dbReference>
<dbReference type="PANTHER" id="PTHR11008:SF39">
    <property type="entry name" value="CIRCADIAN CLOCK-CONTROLLED PROTEIN-LIKE PROTEIN"/>
    <property type="match status" value="1"/>
</dbReference>
<dbReference type="AlphaFoldDB" id="A0A151I7Y6"/>
<dbReference type="Gene3D" id="3.15.10.30">
    <property type="entry name" value="Haemolymph juvenile hormone binding protein"/>
    <property type="match status" value="1"/>
</dbReference>
<proteinExistence type="inferred from homology"/>
<name>A0A151I7Y6_9HYME</name>
<gene>
    <name evidence="4" type="ORF">ALC62_15144</name>
</gene>
<keyword evidence="1" id="KW-0732">Signal</keyword>
<dbReference type="EMBL" id="KQ978396">
    <property type="protein sequence ID" value="KYM94236.1"/>
    <property type="molecule type" value="Genomic_DNA"/>
</dbReference>
<dbReference type="GO" id="GO:0005615">
    <property type="term" value="C:extracellular space"/>
    <property type="evidence" value="ECO:0007669"/>
    <property type="project" value="TreeGrafter"/>
</dbReference>
<dbReference type="InterPro" id="IPR038606">
    <property type="entry name" value="To_sf"/>
</dbReference>
<dbReference type="SMART" id="SM00700">
    <property type="entry name" value="JHBP"/>
    <property type="match status" value="1"/>
</dbReference>
<evidence type="ECO:0000256" key="2">
    <source>
        <dbReference type="ARBA" id="ARBA00023108"/>
    </source>
</evidence>
<protein>
    <submittedName>
        <fullName evidence="4">Protein takeout</fullName>
    </submittedName>
</protein>
<accession>A0A151I7Y6</accession>
<dbReference type="Pfam" id="PF06585">
    <property type="entry name" value="JHBP"/>
    <property type="match status" value="1"/>
</dbReference>
<keyword evidence="2" id="KW-0090">Biological rhythms</keyword>
<dbReference type="FunFam" id="3.15.10.30:FF:000001">
    <property type="entry name" value="Takeout-like protein 1"/>
    <property type="match status" value="1"/>
</dbReference>
<dbReference type="InterPro" id="IPR010562">
    <property type="entry name" value="Haemolymph_juvenile_hormone-bd"/>
</dbReference>